<feature type="transmembrane region" description="Helical" evidence="1">
    <location>
        <begin position="12"/>
        <end position="30"/>
    </location>
</feature>
<evidence type="ECO:0000313" key="2">
    <source>
        <dbReference type="EMBL" id="RSL57693.1"/>
    </source>
</evidence>
<dbReference type="Proteomes" id="UP000287972">
    <property type="component" value="Unassembled WGS sequence"/>
</dbReference>
<accession>A0A428PXF0</accession>
<dbReference type="Pfam" id="PF14087">
    <property type="entry name" value="DUF4267"/>
    <property type="match status" value="1"/>
</dbReference>
<dbReference type="AlphaFoldDB" id="A0A428PXF0"/>
<dbReference type="EMBL" id="NKCL01000643">
    <property type="protein sequence ID" value="RSL57693.1"/>
    <property type="molecule type" value="Genomic_DNA"/>
</dbReference>
<comment type="caution">
    <text evidence="2">The sequence shown here is derived from an EMBL/GenBank/DDBJ whole genome shotgun (WGS) entry which is preliminary data.</text>
</comment>
<dbReference type="InterPro" id="IPR025363">
    <property type="entry name" value="DUF4267"/>
</dbReference>
<sequence length="129" mass="14107">MLQNFRYNHIPALLLATALCYPSIAAIFLSPSIVLTSHGFPPHIASSEEAWIVDAAGNARMLCLGGLMFHLYRRGDYCVLDILLASASTIGIVECISLWNIGNRTILVLRFIVLFVFSILGAAQTTELP</sequence>
<evidence type="ECO:0000256" key="1">
    <source>
        <dbReference type="SAM" id="Phobius"/>
    </source>
</evidence>
<keyword evidence="1" id="KW-0812">Transmembrane</keyword>
<keyword evidence="1" id="KW-1133">Transmembrane helix</keyword>
<proteinExistence type="predicted"/>
<name>A0A428PXF0_9HYPO</name>
<reference evidence="2 3" key="1">
    <citation type="submission" date="2017-06" db="EMBL/GenBank/DDBJ databases">
        <title>Comparative genomic analysis of Ambrosia Fusariam Clade fungi.</title>
        <authorList>
            <person name="Stajich J.E."/>
            <person name="Carrillo J."/>
            <person name="Kijimoto T."/>
            <person name="Eskalen A."/>
            <person name="O'Donnell K."/>
            <person name="Kasson M."/>
        </authorList>
    </citation>
    <scope>NUCLEOTIDE SEQUENCE [LARGE SCALE GENOMIC DNA]</scope>
    <source>
        <strain evidence="2 3">NRRL62606</strain>
    </source>
</reference>
<feature type="transmembrane region" description="Helical" evidence="1">
    <location>
        <begin position="105"/>
        <end position="123"/>
    </location>
</feature>
<evidence type="ECO:0000313" key="3">
    <source>
        <dbReference type="Proteomes" id="UP000287972"/>
    </source>
</evidence>
<keyword evidence="3" id="KW-1185">Reference proteome</keyword>
<protein>
    <submittedName>
        <fullName evidence="2">Uncharacterized protein</fullName>
    </submittedName>
</protein>
<keyword evidence="1" id="KW-0472">Membrane</keyword>
<organism evidence="2 3">
    <name type="scientific">Fusarium floridanum</name>
    <dbReference type="NCBI Taxonomy" id="1325733"/>
    <lineage>
        <taxon>Eukaryota</taxon>
        <taxon>Fungi</taxon>
        <taxon>Dikarya</taxon>
        <taxon>Ascomycota</taxon>
        <taxon>Pezizomycotina</taxon>
        <taxon>Sordariomycetes</taxon>
        <taxon>Hypocreomycetidae</taxon>
        <taxon>Hypocreales</taxon>
        <taxon>Nectriaceae</taxon>
        <taxon>Fusarium</taxon>
        <taxon>Fusarium solani species complex</taxon>
    </lineage>
</organism>
<feature type="transmembrane region" description="Helical" evidence="1">
    <location>
        <begin position="79"/>
        <end position="99"/>
    </location>
</feature>
<gene>
    <name evidence="2" type="ORF">CEP51_014186</name>
</gene>